<dbReference type="PROSITE" id="PS50931">
    <property type="entry name" value="HTH_LYSR"/>
    <property type="match status" value="1"/>
</dbReference>
<dbReference type="InterPro" id="IPR000847">
    <property type="entry name" value="LysR_HTH_N"/>
</dbReference>
<evidence type="ECO:0000259" key="5">
    <source>
        <dbReference type="PROSITE" id="PS50931"/>
    </source>
</evidence>
<evidence type="ECO:0000256" key="2">
    <source>
        <dbReference type="ARBA" id="ARBA00023015"/>
    </source>
</evidence>
<organism evidence="6 7">
    <name type="scientific">Novosphingobium nitrogenifigens DSM 19370</name>
    <dbReference type="NCBI Taxonomy" id="983920"/>
    <lineage>
        <taxon>Bacteria</taxon>
        <taxon>Pseudomonadati</taxon>
        <taxon>Pseudomonadota</taxon>
        <taxon>Alphaproteobacteria</taxon>
        <taxon>Sphingomonadales</taxon>
        <taxon>Sphingomonadaceae</taxon>
        <taxon>Novosphingobium</taxon>
    </lineage>
</organism>
<dbReference type="Pfam" id="PF03466">
    <property type="entry name" value="LysR_substrate"/>
    <property type="match status" value="1"/>
</dbReference>
<comment type="caution">
    <text evidence="6">The sequence shown here is derived from an EMBL/GenBank/DDBJ whole genome shotgun (WGS) entry which is preliminary data.</text>
</comment>
<gene>
    <name evidence="6" type="ORF">Y88_3311</name>
</gene>
<name>F1ZBU4_9SPHN</name>
<dbReference type="PANTHER" id="PTHR30537">
    <property type="entry name" value="HTH-TYPE TRANSCRIPTIONAL REGULATOR"/>
    <property type="match status" value="1"/>
</dbReference>
<dbReference type="InParanoid" id="F1ZBU4"/>
<dbReference type="GO" id="GO:0043565">
    <property type="term" value="F:sequence-specific DNA binding"/>
    <property type="evidence" value="ECO:0007669"/>
    <property type="project" value="TreeGrafter"/>
</dbReference>
<dbReference type="SUPFAM" id="SSF46785">
    <property type="entry name" value="Winged helix' DNA-binding domain"/>
    <property type="match status" value="1"/>
</dbReference>
<dbReference type="AlphaFoldDB" id="F1ZBU4"/>
<dbReference type="PANTHER" id="PTHR30537:SF79">
    <property type="entry name" value="TRANSCRIPTIONAL REGULATOR-RELATED"/>
    <property type="match status" value="1"/>
</dbReference>
<dbReference type="GO" id="GO:0006351">
    <property type="term" value="P:DNA-templated transcription"/>
    <property type="evidence" value="ECO:0007669"/>
    <property type="project" value="TreeGrafter"/>
</dbReference>
<sequence length="345" mass="37457">MFVRYHVLLRTPDVIGHRQVAKKGLDRVPIFRCPAVPPNPHPKGIPLARLPPLKALQAFEALGRLGSAVAAARELGVTPGAISQQIRRLEESTGIALTVRQGTGLGLTHAGRAYHGEIAEGFVRLHNAQALLDRTQERDVLIVSSLPSLVQRWIGPRLFEWADRDKGRLHLVSADAEPDLAQGEADFRVTYGQQVHAHAQWRELFTDRVVPACSPQLAATLPSMPSPADILALPLLGIEWQSSHGSAPGWADWAASLGHSLRHPVSVTFSQSSAAIGAAIDGHGVVLVQEAMMGDDLAKGRLVIAHDHRLSLPQPYYLAWPAGMGRDPFASAFRRWLIGIAPRRG</sequence>
<dbReference type="Pfam" id="PF00126">
    <property type="entry name" value="HTH_1"/>
    <property type="match status" value="1"/>
</dbReference>
<dbReference type="InterPro" id="IPR058163">
    <property type="entry name" value="LysR-type_TF_proteobact-type"/>
</dbReference>
<dbReference type="eggNOG" id="COG0583">
    <property type="taxonomic scope" value="Bacteria"/>
</dbReference>
<dbReference type="Proteomes" id="UP000004728">
    <property type="component" value="Unassembled WGS sequence"/>
</dbReference>
<dbReference type="GO" id="GO:0003700">
    <property type="term" value="F:DNA-binding transcription factor activity"/>
    <property type="evidence" value="ECO:0007669"/>
    <property type="project" value="InterPro"/>
</dbReference>
<keyword evidence="3" id="KW-0238">DNA-binding</keyword>
<dbReference type="InterPro" id="IPR036388">
    <property type="entry name" value="WH-like_DNA-bd_sf"/>
</dbReference>
<comment type="similarity">
    <text evidence="1">Belongs to the LysR transcriptional regulatory family.</text>
</comment>
<evidence type="ECO:0000256" key="3">
    <source>
        <dbReference type="ARBA" id="ARBA00023125"/>
    </source>
</evidence>
<evidence type="ECO:0000256" key="1">
    <source>
        <dbReference type="ARBA" id="ARBA00009437"/>
    </source>
</evidence>
<keyword evidence="4" id="KW-0804">Transcription</keyword>
<accession>F1ZBU4</accession>
<keyword evidence="7" id="KW-1185">Reference proteome</keyword>
<dbReference type="Gene3D" id="3.40.190.10">
    <property type="entry name" value="Periplasmic binding protein-like II"/>
    <property type="match status" value="2"/>
</dbReference>
<reference evidence="6 7" key="1">
    <citation type="journal article" date="2012" name="J. Bacteriol.">
        <title>Draft Genome Sequence of Novosphingobium nitrogenifigens Y88T.</title>
        <authorList>
            <person name="Strabala T.J."/>
            <person name="Macdonald L."/>
            <person name="Liu V."/>
            <person name="Smit A.M."/>
        </authorList>
    </citation>
    <scope>NUCLEOTIDE SEQUENCE [LARGE SCALE GENOMIC DNA]</scope>
    <source>
        <strain evidence="6 7">DSM 19370</strain>
    </source>
</reference>
<dbReference type="HOGENOM" id="CLU_039613_37_0_5"/>
<keyword evidence="2" id="KW-0805">Transcription regulation</keyword>
<proteinExistence type="inferred from homology"/>
<dbReference type="InterPro" id="IPR036390">
    <property type="entry name" value="WH_DNA-bd_sf"/>
</dbReference>
<dbReference type="InterPro" id="IPR005119">
    <property type="entry name" value="LysR_subst-bd"/>
</dbReference>
<dbReference type="STRING" id="983920.Y88_3311"/>
<evidence type="ECO:0000256" key="4">
    <source>
        <dbReference type="ARBA" id="ARBA00023163"/>
    </source>
</evidence>
<feature type="domain" description="HTH lysR-type" evidence="5">
    <location>
        <begin position="51"/>
        <end position="108"/>
    </location>
</feature>
<dbReference type="Gene3D" id="1.10.10.10">
    <property type="entry name" value="Winged helix-like DNA-binding domain superfamily/Winged helix DNA-binding domain"/>
    <property type="match status" value="1"/>
</dbReference>
<dbReference type="EMBL" id="AEWJ01000051">
    <property type="protein sequence ID" value="EGD57981.1"/>
    <property type="molecule type" value="Genomic_DNA"/>
</dbReference>
<dbReference type="SUPFAM" id="SSF53850">
    <property type="entry name" value="Periplasmic binding protein-like II"/>
    <property type="match status" value="1"/>
</dbReference>
<evidence type="ECO:0000313" key="7">
    <source>
        <dbReference type="Proteomes" id="UP000004728"/>
    </source>
</evidence>
<protein>
    <submittedName>
        <fullName evidence="6">LysR family transcriptional regulator</fullName>
    </submittedName>
</protein>
<evidence type="ECO:0000313" key="6">
    <source>
        <dbReference type="EMBL" id="EGD57981.1"/>
    </source>
</evidence>